<evidence type="ECO:0000259" key="2">
    <source>
        <dbReference type="PROSITE" id="PS50206"/>
    </source>
</evidence>
<sequence>MPSARLALAAVVVLQALVACSRAPAGPPAAPVVDGPTAKALVDGGARLVDVRTPQEFAAGHAPGAINIPYDEIARRAPGELPDRDASIVLYCRSGRRSAIAAKALRELGYARLHDLQRADAWPGPLESTR</sequence>
<evidence type="ECO:0000256" key="1">
    <source>
        <dbReference type="SAM" id="SignalP"/>
    </source>
</evidence>
<keyword evidence="4" id="KW-1185">Reference proteome</keyword>
<dbReference type="InterPro" id="IPR052367">
    <property type="entry name" value="Thiosulfate_ST/Rhodanese-like"/>
</dbReference>
<organism evidence="3 4">
    <name type="scientific">Anaeromyxobacter dehalogenans (strain ATCC BAA-258 / DSM 21875 / 2CP-1)</name>
    <dbReference type="NCBI Taxonomy" id="455488"/>
    <lineage>
        <taxon>Bacteria</taxon>
        <taxon>Pseudomonadati</taxon>
        <taxon>Myxococcota</taxon>
        <taxon>Myxococcia</taxon>
        <taxon>Myxococcales</taxon>
        <taxon>Cystobacterineae</taxon>
        <taxon>Anaeromyxobacteraceae</taxon>
        <taxon>Anaeromyxobacter</taxon>
    </lineage>
</organism>
<dbReference type="InterPro" id="IPR001763">
    <property type="entry name" value="Rhodanese-like_dom"/>
</dbReference>
<gene>
    <name evidence="3" type="ordered locus">A2cp1_2837</name>
</gene>
<feature type="signal peptide" evidence="1">
    <location>
        <begin position="1"/>
        <end position="25"/>
    </location>
</feature>
<dbReference type="EMBL" id="CP001359">
    <property type="protein sequence ID" value="ACL66174.1"/>
    <property type="molecule type" value="Genomic_DNA"/>
</dbReference>
<dbReference type="PROSITE" id="PS50206">
    <property type="entry name" value="RHODANESE_3"/>
    <property type="match status" value="1"/>
</dbReference>
<protein>
    <submittedName>
        <fullName evidence="3">Rhodanese domain protein</fullName>
    </submittedName>
</protein>
<reference evidence="3" key="1">
    <citation type="submission" date="2009-01" db="EMBL/GenBank/DDBJ databases">
        <title>Complete sequence of Anaeromyxobacter dehalogenans 2CP-1.</title>
        <authorList>
            <consortium name="US DOE Joint Genome Institute"/>
            <person name="Lucas S."/>
            <person name="Copeland A."/>
            <person name="Lapidus A."/>
            <person name="Glavina del Rio T."/>
            <person name="Dalin E."/>
            <person name="Tice H."/>
            <person name="Bruce D."/>
            <person name="Goodwin L."/>
            <person name="Pitluck S."/>
            <person name="Saunders E."/>
            <person name="Brettin T."/>
            <person name="Detter J.C."/>
            <person name="Han C."/>
            <person name="Larimer F."/>
            <person name="Land M."/>
            <person name="Hauser L."/>
            <person name="Kyrpides N."/>
            <person name="Ovchinnikova G."/>
            <person name="Beliaev A.S."/>
            <person name="Richardson P."/>
        </authorList>
    </citation>
    <scope>NUCLEOTIDE SEQUENCE</scope>
    <source>
        <strain evidence="3">2CP-1</strain>
    </source>
</reference>
<keyword evidence="1" id="KW-0732">Signal</keyword>
<dbReference type="Pfam" id="PF00581">
    <property type="entry name" value="Rhodanese"/>
    <property type="match status" value="1"/>
</dbReference>
<feature type="domain" description="Rhodanese" evidence="2">
    <location>
        <begin position="42"/>
        <end position="128"/>
    </location>
</feature>
<dbReference type="HOGENOM" id="CLU_089574_1_0_7"/>
<dbReference type="Gene3D" id="3.40.250.10">
    <property type="entry name" value="Rhodanese-like domain"/>
    <property type="match status" value="1"/>
</dbReference>
<dbReference type="PROSITE" id="PS51257">
    <property type="entry name" value="PROKAR_LIPOPROTEIN"/>
    <property type="match status" value="1"/>
</dbReference>
<dbReference type="Proteomes" id="UP000007089">
    <property type="component" value="Chromosome"/>
</dbReference>
<proteinExistence type="predicted"/>
<evidence type="ECO:0000313" key="4">
    <source>
        <dbReference type="Proteomes" id="UP000007089"/>
    </source>
</evidence>
<dbReference type="AlphaFoldDB" id="B8JEM8"/>
<dbReference type="CDD" id="cd00158">
    <property type="entry name" value="RHOD"/>
    <property type="match status" value="1"/>
</dbReference>
<dbReference type="SMART" id="SM00450">
    <property type="entry name" value="RHOD"/>
    <property type="match status" value="1"/>
</dbReference>
<feature type="chain" id="PRO_5002872604" evidence="1">
    <location>
        <begin position="26"/>
        <end position="130"/>
    </location>
</feature>
<dbReference type="SUPFAM" id="SSF52821">
    <property type="entry name" value="Rhodanese/Cell cycle control phosphatase"/>
    <property type="match status" value="1"/>
</dbReference>
<name>B8JEM8_ANAD2</name>
<dbReference type="InterPro" id="IPR036873">
    <property type="entry name" value="Rhodanese-like_dom_sf"/>
</dbReference>
<dbReference type="KEGG" id="acp:A2cp1_2837"/>
<evidence type="ECO:0000313" key="3">
    <source>
        <dbReference type="EMBL" id="ACL66174.1"/>
    </source>
</evidence>
<dbReference type="PANTHER" id="PTHR45431:SF3">
    <property type="entry name" value="RHODANESE-LIKE DOMAIN-CONTAINING PROTEIN 15, CHLOROPLASTIC"/>
    <property type="match status" value="1"/>
</dbReference>
<accession>B8JEM8</accession>
<dbReference type="RefSeq" id="WP_012633927.1">
    <property type="nucleotide sequence ID" value="NC_011891.1"/>
</dbReference>
<dbReference type="PANTHER" id="PTHR45431">
    <property type="entry name" value="RHODANESE-LIKE DOMAIN-CONTAINING PROTEIN 15, CHLOROPLASTIC"/>
    <property type="match status" value="1"/>
</dbReference>